<comment type="caution">
    <text evidence="1">The sequence shown here is derived from an EMBL/GenBank/DDBJ whole genome shotgun (WGS) entry which is preliminary data.</text>
</comment>
<evidence type="ECO:0000313" key="1">
    <source>
        <dbReference type="EMBL" id="KAH9330487.1"/>
    </source>
</evidence>
<feature type="non-terminal residue" evidence="1">
    <location>
        <position position="1"/>
    </location>
</feature>
<name>A0AA38LR76_TAXCH</name>
<organism evidence="1 2">
    <name type="scientific">Taxus chinensis</name>
    <name type="common">Chinese yew</name>
    <name type="synonym">Taxus wallichiana var. chinensis</name>
    <dbReference type="NCBI Taxonomy" id="29808"/>
    <lineage>
        <taxon>Eukaryota</taxon>
        <taxon>Viridiplantae</taxon>
        <taxon>Streptophyta</taxon>
        <taxon>Embryophyta</taxon>
        <taxon>Tracheophyta</taxon>
        <taxon>Spermatophyta</taxon>
        <taxon>Pinopsida</taxon>
        <taxon>Pinidae</taxon>
        <taxon>Conifers II</taxon>
        <taxon>Cupressales</taxon>
        <taxon>Taxaceae</taxon>
        <taxon>Taxus</taxon>
    </lineage>
</organism>
<protein>
    <submittedName>
        <fullName evidence="1">Uncharacterized protein</fullName>
    </submittedName>
</protein>
<dbReference type="AlphaFoldDB" id="A0AA38LR76"/>
<dbReference type="Proteomes" id="UP000824469">
    <property type="component" value="Unassembled WGS sequence"/>
</dbReference>
<gene>
    <name evidence="1" type="ORF">KI387_002595</name>
</gene>
<sequence length="128" mass="14877">GIQVGSVAHLPSNTTYTRLQICGLGFFNNSHRTLCLRLCIWRLHHHLEGHSLPLPKEELRNRHMFNLDLQRDSNGSQEERCFRHFKTRVLKREETQSVSDGKETREEVVVENNVPLNPSQSKDIVINH</sequence>
<keyword evidence="2" id="KW-1185">Reference proteome</keyword>
<feature type="non-terminal residue" evidence="1">
    <location>
        <position position="128"/>
    </location>
</feature>
<evidence type="ECO:0000313" key="2">
    <source>
        <dbReference type="Proteomes" id="UP000824469"/>
    </source>
</evidence>
<dbReference type="EMBL" id="JAHRHJ020000001">
    <property type="protein sequence ID" value="KAH9330487.1"/>
    <property type="molecule type" value="Genomic_DNA"/>
</dbReference>
<reference evidence="1 2" key="1">
    <citation type="journal article" date="2021" name="Nat. Plants">
        <title>The Taxus genome provides insights into paclitaxel biosynthesis.</title>
        <authorList>
            <person name="Xiong X."/>
            <person name="Gou J."/>
            <person name="Liao Q."/>
            <person name="Li Y."/>
            <person name="Zhou Q."/>
            <person name="Bi G."/>
            <person name="Li C."/>
            <person name="Du R."/>
            <person name="Wang X."/>
            <person name="Sun T."/>
            <person name="Guo L."/>
            <person name="Liang H."/>
            <person name="Lu P."/>
            <person name="Wu Y."/>
            <person name="Zhang Z."/>
            <person name="Ro D.K."/>
            <person name="Shang Y."/>
            <person name="Huang S."/>
            <person name="Yan J."/>
        </authorList>
    </citation>
    <scope>NUCLEOTIDE SEQUENCE [LARGE SCALE GENOMIC DNA]</scope>
    <source>
        <strain evidence="1">Ta-2019</strain>
    </source>
</reference>
<accession>A0AA38LR76</accession>
<proteinExistence type="predicted"/>